<dbReference type="EMBL" id="UYYB01002854">
    <property type="protein sequence ID" value="VDM66460.1"/>
    <property type="molecule type" value="Genomic_DNA"/>
</dbReference>
<keyword evidence="3" id="KW-1185">Reference proteome</keyword>
<feature type="non-terminal residue" evidence="2">
    <location>
        <position position="1"/>
    </location>
</feature>
<protein>
    <submittedName>
        <fullName evidence="2">Uncharacterized protein</fullName>
    </submittedName>
</protein>
<proteinExistence type="predicted"/>
<feature type="compositionally biased region" description="Basic and acidic residues" evidence="1">
    <location>
        <begin position="20"/>
        <end position="46"/>
    </location>
</feature>
<accession>A0A3P7I1H0</accession>
<dbReference type="Proteomes" id="UP000270094">
    <property type="component" value="Unassembled WGS sequence"/>
</dbReference>
<evidence type="ECO:0000256" key="1">
    <source>
        <dbReference type="SAM" id="MobiDB-lite"/>
    </source>
</evidence>
<gene>
    <name evidence="2" type="ORF">SVUK_LOCUS1458</name>
</gene>
<sequence length="277" mass="31643">GPLRLYVYKDLPLARSATTGDREQDQKPSPTKDEEELPPIKDEKKLYQFRTKKSSPPIKDDEEASEKEKRSSFTGPEKSAMPKAVEERCGHDSKLEKILIVMIEQMKIQHDKMKTPAKIYMITKQGRAKVRLRRRDTERIRLDLTGTDRSKEDPTKWNMLRHRRPNLLALEWCMQLQVYMQSRRLGEAVCKSLQVRIEKLHKEQSNAVLEGPFDSCLQEKATSLIRNPTGVEAKIDRLVAEGVISAVERSESAAPVLLGVQLNSVRLQKMALGAINV</sequence>
<name>A0A3P7I1H0_STRVU</name>
<organism evidence="2 3">
    <name type="scientific">Strongylus vulgaris</name>
    <name type="common">Blood worm</name>
    <dbReference type="NCBI Taxonomy" id="40348"/>
    <lineage>
        <taxon>Eukaryota</taxon>
        <taxon>Metazoa</taxon>
        <taxon>Ecdysozoa</taxon>
        <taxon>Nematoda</taxon>
        <taxon>Chromadorea</taxon>
        <taxon>Rhabditida</taxon>
        <taxon>Rhabditina</taxon>
        <taxon>Rhabditomorpha</taxon>
        <taxon>Strongyloidea</taxon>
        <taxon>Strongylidae</taxon>
        <taxon>Strongylus</taxon>
    </lineage>
</organism>
<evidence type="ECO:0000313" key="3">
    <source>
        <dbReference type="Proteomes" id="UP000270094"/>
    </source>
</evidence>
<reference evidence="2 3" key="1">
    <citation type="submission" date="2018-11" db="EMBL/GenBank/DDBJ databases">
        <authorList>
            <consortium name="Pathogen Informatics"/>
        </authorList>
    </citation>
    <scope>NUCLEOTIDE SEQUENCE [LARGE SCALE GENOMIC DNA]</scope>
</reference>
<feature type="region of interest" description="Disordered" evidence="1">
    <location>
        <begin position="1"/>
        <end position="88"/>
    </location>
</feature>
<evidence type="ECO:0000313" key="2">
    <source>
        <dbReference type="EMBL" id="VDM66460.1"/>
    </source>
</evidence>
<dbReference type="AlphaFoldDB" id="A0A3P7I1H0"/>